<proteinExistence type="predicted"/>
<accession>A0ABD1DL51</accession>
<dbReference type="Proteomes" id="UP001562425">
    <property type="component" value="Unassembled WGS sequence"/>
</dbReference>
<gene>
    <name evidence="1" type="ORF">pipiens_008009</name>
</gene>
<name>A0ABD1DL51_CULPP</name>
<keyword evidence="2" id="KW-1185">Reference proteome</keyword>
<comment type="caution">
    <text evidence="1">The sequence shown here is derived from an EMBL/GenBank/DDBJ whole genome shotgun (WGS) entry which is preliminary data.</text>
</comment>
<evidence type="ECO:0000313" key="1">
    <source>
        <dbReference type="EMBL" id="KAL1399682.1"/>
    </source>
</evidence>
<dbReference type="EMBL" id="JBEHCU010005479">
    <property type="protein sequence ID" value="KAL1399682.1"/>
    <property type="molecule type" value="Genomic_DNA"/>
</dbReference>
<protein>
    <submittedName>
        <fullName evidence="1">Uncharacterized protein</fullName>
    </submittedName>
</protein>
<reference evidence="1 2" key="1">
    <citation type="submission" date="2024-05" db="EMBL/GenBank/DDBJ databases">
        <title>Culex pipiens pipiens assembly and annotation.</title>
        <authorList>
            <person name="Alout H."/>
            <person name="Durand T."/>
        </authorList>
    </citation>
    <scope>NUCLEOTIDE SEQUENCE [LARGE SCALE GENOMIC DNA]</scope>
    <source>
        <strain evidence="1">HA-2024</strain>
        <tissue evidence="1">Whole body</tissue>
    </source>
</reference>
<sequence>MPICKICTTLGEDFTSKNPEPLRNRRRIELISGRNYPCHVIYRRIQSDKRKLQLERLNKSDLACSSSRPISPARHPVRSLLLVIPTDLACSSSRPISPARHPDRSRLLVTQRGPVQVNVQQQVRSRQLVIERGTGVIRKSDVTIQR</sequence>
<organism evidence="1 2">
    <name type="scientific">Culex pipiens pipiens</name>
    <name type="common">Northern house mosquito</name>
    <dbReference type="NCBI Taxonomy" id="38569"/>
    <lineage>
        <taxon>Eukaryota</taxon>
        <taxon>Metazoa</taxon>
        <taxon>Ecdysozoa</taxon>
        <taxon>Arthropoda</taxon>
        <taxon>Hexapoda</taxon>
        <taxon>Insecta</taxon>
        <taxon>Pterygota</taxon>
        <taxon>Neoptera</taxon>
        <taxon>Endopterygota</taxon>
        <taxon>Diptera</taxon>
        <taxon>Nematocera</taxon>
        <taxon>Culicoidea</taxon>
        <taxon>Culicidae</taxon>
        <taxon>Culicinae</taxon>
        <taxon>Culicini</taxon>
        <taxon>Culex</taxon>
        <taxon>Culex</taxon>
    </lineage>
</organism>
<feature type="non-terminal residue" evidence="1">
    <location>
        <position position="146"/>
    </location>
</feature>
<dbReference type="AlphaFoldDB" id="A0ABD1DL51"/>
<evidence type="ECO:0000313" key="2">
    <source>
        <dbReference type="Proteomes" id="UP001562425"/>
    </source>
</evidence>